<feature type="binding site" evidence="3 4">
    <location>
        <position position="135"/>
    </location>
    <ligand>
        <name>Zn(2+)</name>
        <dbReference type="ChEBI" id="CHEBI:29105"/>
    </ligand>
</feature>
<dbReference type="GO" id="GO:0036054">
    <property type="term" value="F:protein-malonyllysine demalonylase activity"/>
    <property type="evidence" value="ECO:0007669"/>
    <property type="project" value="InterPro"/>
</dbReference>
<comment type="function">
    <text evidence="3">NAD-dependent lysine deacetylase and desuccinylase that specifically removes acetyl and succinyl groups on target proteins. Modulates the activities of several proteins which are inactive in their acylated form.</text>
</comment>
<dbReference type="PANTHER" id="PTHR11085:SF4">
    <property type="entry name" value="NAD-DEPENDENT PROTEIN DEACYLASE"/>
    <property type="match status" value="1"/>
</dbReference>
<dbReference type="InterPro" id="IPR027546">
    <property type="entry name" value="Sirtuin_class_III"/>
</dbReference>
<feature type="binding site" evidence="3 4">
    <location>
        <position position="138"/>
    </location>
    <ligand>
        <name>Zn(2+)</name>
        <dbReference type="ChEBI" id="CHEBI:29105"/>
    </ligand>
</feature>
<comment type="domain">
    <text evidence="3">2 residues (Tyr-55 and Arg-58) present in a large hydrophobic pocket are probably involved in substrate specificity. They are important for desuccinylation activity, but dispensable for deacetylation activity.</text>
</comment>
<dbReference type="STRING" id="1384459.GL4_1084"/>
<dbReference type="Pfam" id="PF02146">
    <property type="entry name" value="SIR2"/>
    <property type="match status" value="1"/>
</dbReference>
<dbReference type="InterPro" id="IPR050134">
    <property type="entry name" value="NAD-dep_sirtuin_deacylases"/>
</dbReference>
<dbReference type="GO" id="GO:0005737">
    <property type="term" value="C:cytoplasm"/>
    <property type="evidence" value="ECO:0007669"/>
    <property type="project" value="UniProtKB-SubCell"/>
</dbReference>
<name>A0A0A8K3H2_9HYPH</name>
<dbReference type="GO" id="GO:0036055">
    <property type="term" value="F:protein-succinyllysine desuccinylase activity"/>
    <property type="evidence" value="ECO:0007669"/>
    <property type="project" value="UniProtKB-UniRule"/>
</dbReference>
<dbReference type="HAMAP" id="MF_01121">
    <property type="entry name" value="Sirtuin_ClassIII"/>
    <property type="match status" value="1"/>
</dbReference>
<feature type="domain" description="Deacetylase sirtuin-type" evidence="5">
    <location>
        <begin position="1"/>
        <end position="233"/>
    </location>
</feature>
<evidence type="ECO:0000256" key="2">
    <source>
        <dbReference type="ARBA" id="ARBA00023027"/>
    </source>
</evidence>
<dbReference type="KEGG" id="mcg:GL4_1084"/>
<proteinExistence type="inferred from homology"/>
<feature type="binding site" evidence="3 4">
    <location>
        <position position="119"/>
    </location>
    <ligand>
        <name>Zn(2+)</name>
        <dbReference type="ChEBI" id="CHEBI:29105"/>
    </ligand>
</feature>
<dbReference type="RefSeq" id="WP_045365298.1">
    <property type="nucleotide sequence ID" value="NZ_AP014648.1"/>
</dbReference>
<organism evidence="6 7">
    <name type="scientific">Methyloceanibacter caenitepidi</name>
    <dbReference type="NCBI Taxonomy" id="1384459"/>
    <lineage>
        <taxon>Bacteria</taxon>
        <taxon>Pseudomonadati</taxon>
        <taxon>Pseudomonadota</taxon>
        <taxon>Alphaproteobacteria</taxon>
        <taxon>Hyphomicrobiales</taxon>
        <taxon>Hyphomicrobiaceae</taxon>
        <taxon>Methyloceanibacter</taxon>
    </lineage>
</organism>
<accession>A0A0A8K3H2</accession>
<evidence type="ECO:0000313" key="7">
    <source>
        <dbReference type="Proteomes" id="UP000031643"/>
    </source>
</evidence>
<feature type="binding site" evidence="3">
    <location>
        <position position="58"/>
    </location>
    <ligand>
        <name>substrate</name>
    </ligand>
</feature>
<evidence type="ECO:0000256" key="3">
    <source>
        <dbReference type="HAMAP-Rule" id="MF_01121"/>
    </source>
</evidence>
<dbReference type="InterPro" id="IPR026591">
    <property type="entry name" value="Sirtuin_cat_small_dom_sf"/>
</dbReference>
<evidence type="ECO:0000256" key="4">
    <source>
        <dbReference type="PROSITE-ProRule" id="PRU00236"/>
    </source>
</evidence>
<dbReference type="GO" id="GO:0017136">
    <property type="term" value="F:histone deacetylase activity, NAD-dependent"/>
    <property type="evidence" value="ECO:0007669"/>
    <property type="project" value="TreeGrafter"/>
</dbReference>
<reference evidence="6 7" key="1">
    <citation type="submission" date="2014-09" db="EMBL/GenBank/DDBJ databases">
        <title>Genome sequencing of Methyloceanibacter caenitepidi Gela4.</title>
        <authorList>
            <person name="Takeuchi M."/>
            <person name="Susumu S."/>
            <person name="Kamagata Y."/>
            <person name="Oshima K."/>
            <person name="Hattori M."/>
            <person name="Iwasaki W."/>
        </authorList>
    </citation>
    <scope>NUCLEOTIDE SEQUENCE [LARGE SCALE GENOMIC DNA]</scope>
    <source>
        <strain evidence="6 7">Gela4</strain>
    </source>
</reference>
<comment type="subcellular location">
    <subcellularLocation>
        <location evidence="3">Cytoplasm</location>
    </subcellularLocation>
</comment>
<sequence length="235" mass="25214">MSFERIVILTGAGLSAESGLGTFRGKDGLWDAYNVEELATPEGFARNPTKVHDFYNMRRGWLADVRPNAAHFALAKLEREHGGEVLTVTQNIDPLHEDAGCSSLIHMHGELARALCAACGASRPWTEDLSLATGCPACGESGYMRPDVVWFGEMPREMERIYAALGACDLFVAIGTSGTVYPAAGFVAEAHRAGAHTVELNLEPSEGATLFAETHYGSATEIVPAYVESLLQGGR</sequence>
<keyword evidence="1" id="KW-0808">Transferase</keyword>
<dbReference type="InterPro" id="IPR029035">
    <property type="entry name" value="DHS-like_NAD/FAD-binding_dom"/>
</dbReference>
<feature type="active site" description="Proton acceptor" evidence="3 4">
    <location>
        <position position="108"/>
    </location>
</feature>
<dbReference type="GO" id="GO:0070403">
    <property type="term" value="F:NAD+ binding"/>
    <property type="evidence" value="ECO:0007669"/>
    <property type="project" value="UniProtKB-UniRule"/>
</dbReference>
<feature type="binding site" evidence="3">
    <location>
        <position position="219"/>
    </location>
    <ligand>
        <name>NAD(+)</name>
        <dbReference type="ChEBI" id="CHEBI:57540"/>
    </ligand>
</feature>
<dbReference type="PROSITE" id="PS50305">
    <property type="entry name" value="SIRTUIN"/>
    <property type="match status" value="1"/>
</dbReference>
<dbReference type="EC" id="2.3.1.286" evidence="3"/>
<comment type="similarity">
    <text evidence="3">Belongs to the sirtuin family. Class III subfamily.</text>
</comment>
<dbReference type="OrthoDB" id="9800582at2"/>
<keyword evidence="7" id="KW-1185">Reference proteome</keyword>
<dbReference type="CDD" id="cd01412">
    <property type="entry name" value="SIRT5_Af1_CobB"/>
    <property type="match status" value="1"/>
</dbReference>
<feature type="binding site" evidence="3">
    <location>
        <position position="55"/>
    </location>
    <ligand>
        <name>substrate</name>
    </ligand>
</feature>
<feature type="binding site" evidence="3">
    <location>
        <begin position="201"/>
        <end position="203"/>
    </location>
    <ligand>
        <name>NAD(+)</name>
        <dbReference type="ChEBI" id="CHEBI:57540"/>
    </ligand>
</feature>
<dbReference type="GO" id="GO:0008270">
    <property type="term" value="F:zinc ion binding"/>
    <property type="evidence" value="ECO:0007669"/>
    <property type="project" value="UniProtKB-UniRule"/>
</dbReference>
<gene>
    <name evidence="3" type="primary">cobB</name>
    <name evidence="6" type="ORF">GL4_1084</name>
</gene>
<dbReference type="InterPro" id="IPR003000">
    <property type="entry name" value="Sirtuin"/>
</dbReference>
<dbReference type="Gene3D" id="3.40.50.1220">
    <property type="entry name" value="TPP-binding domain"/>
    <property type="match status" value="1"/>
</dbReference>
<evidence type="ECO:0000259" key="5">
    <source>
        <dbReference type="PROSITE" id="PS50305"/>
    </source>
</evidence>
<comment type="catalytic activity">
    <reaction evidence="3">
        <text>N(6)-acetyl-L-lysyl-[protein] + NAD(+) + H2O = 2''-O-acetyl-ADP-D-ribose + nicotinamide + L-lysyl-[protein]</text>
        <dbReference type="Rhea" id="RHEA:43636"/>
        <dbReference type="Rhea" id="RHEA-COMP:9752"/>
        <dbReference type="Rhea" id="RHEA-COMP:10731"/>
        <dbReference type="ChEBI" id="CHEBI:15377"/>
        <dbReference type="ChEBI" id="CHEBI:17154"/>
        <dbReference type="ChEBI" id="CHEBI:29969"/>
        <dbReference type="ChEBI" id="CHEBI:57540"/>
        <dbReference type="ChEBI" id="CHEBI:61930"/>
        <dbReference type="ChEBI" id="CHEBI:83767"/>
        <dbReference type="EC" id="2.3.1.286"/>
    </reaction>
</comment>
<feature type="binding site" evidence="3 4">
    <location>
        <position position="116"/>
    </location>
    <ligand>
        <name>Zn(2+)</name>
        <dbReference type="ChEBI" id="CHEBI:29105"/>
    </ligand>
</feature>
<comment type="catalytic activity">
    <reaction evidence="3">
        <text>N(6)-succinyl-L-lysyl-[protein] + NAD(+) + H2O = 2''-O-succinyl-ADP-D-ribose + nicotinamide + L-lysyl-[protein]</text>
        <dbReference type="Rhea" id="RHEA:47668"/>
        <dbReference type="Rhea" id="RHEA-COMP:9752"/>
        <dbReference type="Rhea" id="RHEA-COMP:11877"/>
        <dbReference type="ChEBI" id="CHEBI:15377"/>
        <dbReference type="ChEBI" id="CHEBI:17154"/>
        <dbReference type="ChEBI" id="CHEBI:29969"/>
        <dbReference type="ChEBI" id="CHEBI:57540"/>
        <dbReference type="ChEBI" id="CHEBI:87830"/>
        <dbReference type="ChEBI" id="CHEBI:87832"/>
    </reaction>
</comment>
<dbReference type="PANTHER" id="PTHR11085">
    <property type="entry name" value="NAD-DEPENDENT PROTEIN DEACYLASE SIRTUIN-5, MITOCHONDRIAL-RELATED"/>
    <property type="match status" value="1"/>
</dbReference>
<keyword evidence="2 3" id="KW-0520">NAD</keyword>
<dbReference type="InterPro" id="IPR026590">
    <property type="entry name" value="Ssirtuin_cat_dom"/>
</dbReference>
<feature type="binding site" evidence="3">
    <location>
        <begin position="11"/>
        <end position="30"/>
    </location>
    <ligand>
        <name>NAD(+)</name>
        <dbReference type="ChEBI" id="CHEBI:57540"/>
    </ligand>
</feature>
<feature type="binding site" evidence="3">
    <location>
        <begin position="175"/>
        <end position="177"/>
    </location>
    <ligand>
        <name>NAD(+)</name>
        <dbReference type="ChEBI" id="CHEBI:57540"/>
    </ligand>
</feature>
<evidence type="ECO:0000256" key="1">
    <source>
        <dbReference type="ARBA" id="ARBA00022679"/>
    </source>
</evidence>
<keyword evidence="3 4" id="KW-0479">Metal-binding</keyword>
<dbReference type="Proteomes" id="UP000031643">
    <property type="component" value="Chromosome"/>
</dbReference>
<evidence type="ECO:0000313" key="6">
    <source>
        <dbReference type="EMBL" id="BAQ16544.1"/>
    </source>
</evidence>
<dbReference type="SUPFAM" id="SSF52467">
    <property type="entry name" value="DHS-like NAD/FAD-binding domain"/>
    <property type="match status" value="1"/>
</dbReference>
<dbReference type="Gene3D" id="3.30.1600.10">
    <property type="entry name" value="SIR2/SIRT2 'Small Domain"/>
    <property type="match status" value="1"/>
</dbReference>
<keyword evidence="3" id="KW-0963">Cytoplasm</keyword>
<dbReference type="EMBL" id="AP014648">
    <property type="protein sequence ID" value="BAQ16544.1"/>
    <property type="molecule type" value="Genomic_DNA"/>
</dbReference>
<dbReference type="HOGENOM" id="CLU_023643_3_1_5"/>
<protein>
    <recommendedName>
        <fullName evidence="3">NAD-dependent protein deacylase</fullName>
        <ecNumber evidence="3">2.3.1.286</ecNumber>
    </recommendedName>
    <alternativeName>
        <fullName evidence="3">Regulatory protein SIR2 homolog</fullName>
    </alternativeName>
</protein>
<dbReference type="AlphaFoldDB" id="A0A0A8K3H2"/>
<feature type="binding site" evidence="3">
    <location>
        <begin position="90"/>
        <end position="93"/>
    </location>
    <ligand>
        <name>NAD(+)</name>
        <dbReference type="ChEBI" id="CHEBI:57540"/>
    </ligand>
</feature>
<keyword evidence="3 4" id="KW-0862">Zinc</keyword>
<comment type="cofactor">
    <cofactor evidence="3">
        <name>Zn(2+)</name>
        <dbReference type="ChEBI" id="CHEBI:29105"/>
    </cofactor>
    <text evidence="3">Binds 1 zinc ion per subunit.</text>
</comment>